<feature type="compositionally biased region" description="Polar residues" evidence="1">
    <location>
        <begin position="741"/>
        <end position="757"/>
    </location>
</feature>
<dbReference type="PANTHER" id="PTHR21597:SF0">
    <property type="entry name" value="THO COMPLEX SUBUNIT 2"/>
    <property type="match status" value="1"/>
</dbReference>
<organism evidence="3 4">
    <name type="scientific">Plasmodium malariae</name>
    <dbReference type="NCBI Taxonomy" id="5858"/>
    <lineage>
        <taxon>Eukaryota</taxon>
        <taxon>Sar</taxon>
        <taxon>Alveolata</taxon>
        <taxon>Apicomplexa</taxon>
        <taxon>Aconoidasida</taxon>
        <taxon>Haemosporida</taxon>
        <taxon>Plasmodiidae</taxon>
        <taxon>Plasmodium</taxon>
        <taxon>Plasmodium (Plasmodium)</taxon>
    </lineage>
</organism>
<sequence length="2950" mass="342095">MGNPDLLFDHTIFLLNEFKENEISNNFTNIKERYESKILTILEEVKREKCFSAKAHDKVNTHKEICTDEEDNKSGTDGRSGAGGRSGTGEDATTAKGTDSADEGEKLDHINNRDVDNNNEKFIYKRKAYDDDDHTTLHEEESKQTLKKKRKTAVKNSLNELKESSTFMFPFSAASQECSNNKSSTINSSNNNIINSSAGSISFNEFIKVDDDLKFLNTKDFLFNILIKEQCDMRNMFSTLMDEIKSKKYMNIHKKVYIESIRRNLSLIQGNKVYGNSGNSTVDTNCTDSDTECTSSSNCLSIIKYYFDKLKNNFSLFYFDLLLSILKGVISVDSGINFIVHDLSNIHKTGLQKLFDILLEKEKKNEKVSKQSKEEISVHPRTVGYLPYVKEVPFKENLNLSHKGDIDLLFKENVNLPFKEIILNSLDYLIEIIDNVKEHNMQLYVKYKEIISKCIICLEKNNFITYKEATTYIECKNFDKLNIFNKELNKLVTKMKTKNMYSISVYNLLRENVNGYSKIIFLLEKFFSPRKVGSCVNLTGNNDTIGGTNHGSNIGTNNNSSINSGNKKKKKDCLRIKKKKVIQRMFSIYKKHKKYKIHSAVITNHNEQTILHCTDSKNCSNYYWTNEDSSCSHTSSCSGPSFSSLASISSGLRRNKISKNKNISNSTHELAVRSDHFYNNETNNNIDNIDSCTIRRKTRGGGRVKIKSSKNVRTNKNKIQFNIPKVEERNGGADSFVPDPQSDTEMNSTKIGSTKMSNSKRDSKKYIKMIKKKWKRHLNCYYCNDLIKLKKNIFTIAGLHNLCPRRILSILLFYYEQNVNSERQLLPLFYLYSKEIITDVILLELKVKNYYLKEVEKEELHKLKIMNKHDSIEKNDDTSSSDFCTSFFLNTNHFFTPNYFKMCSILILNDLLNINSFYASMLPNDHLLKNAFTELYKKFYDDYENSHSEKINPFFYFYIPCNINNLYTLYAKVHKCMSGSGICDKSRGNHSEYNSTTPNSNVNNTGGKSAEVSIEKSAENNNIVNNSPIGNTAINSTTLNNSTSNNSAVSNGTVNNPNRSGNRINLSDEKVNINEISNMKNSMYEGSTSNNNDNYNNSSINRNGSRNNNNNSNNSGRIDSHVSGSGGGSYAKYTSLNKCKILGKILEECNPFHVCDHIINFLLNTKNQDLKKKYEHMVDLNNKDALEYYLLDMLNNKTNGNENFIENFIEREIKVRTDLSNSPYCSNINPYNYLFLEDDHYFLILCRIFFMNNPKFLFLSSLIDLNAWTCVQTISHHMATYTCNPFLNYFVNSSLSRLIDHTISSFERVYVGGGLHKSSTVERKKDTKQNHMDLKNSQNKTNEMQSDSIEPLIHNGATIPNRERQTMRGEEKEEKQEEDVGACFFCNININAHKLCGYECIKVINRNKTYLQNLFKNETKIEMKKKKIKQVMKQLKRYNITQNVEEKIQFDEDFTKIKGAFIRKKLKNSPILKNCNSWILECLLLCSDAPSSDDSSVVSYVDMNDNKEKGGGGDRKHLINNSSQVDNVTNDEKLQINFESFLNYFSSNRENNNYIKKVKTIEEFFEKIFHFLKYLGYFGYIYKSFLRKILNIVLVYVKRIRKGTNEFHKNFDKLFIKFFFFCLVNDDEDNNKNVIADDLWNILNLIPVSKRYKIYFNFFNKLEKYKKSVSKLKHVAAYRNEEIIKREDKNEQNKEKNNGRNIDRRNDKNEKNDNQDSVGEKKTSANTITSDKKCLSSGTLIKEQVHNNSSKNSPHLTTSKYITQNGCSAILLSNMNFELIKNKLRKIIKRITSDILKDRYNNKVQNMLMQFTKLINRNPFISADVILQQCELFDNNMIITLSESIKNIHNFSSDIFLYKIVERQQLLNVQNYQLSKQYSMNSSDLFDDSIFKPKKLINLSLVSAKFLSKHPYTDFYPLIISILKRIFSEFHTSDELFLRDRTTGCLLSCSPTTTTNMCVNIATTDYRINTIYDDSNSQQTSTSIRNKSITFNNEEKTEKNAVQGEGGGNCTEKMGAHRHSRENSKDNTAHGVNKEEVERYNDKGKNDSYTRPSNSYPSHSYSCNDYQANGCVPHNNTNEFKVTILKALNKTYPDVMSGYIFDLDYIEKLIEIYGGTNASVNVQELNDDQLNAQCGMKILKEEIMILEDDLNLKINNIEYEHLEKIELEEDKLRKSCAENAFKTLSNPNIIYLIFFILSKLKHEYLFDSNTNNLRNLSSLVDKIHGVLLQFIDFLQSNSDPYIYLALIPSINEIFQFFDISQSFHIIRFSFPFFHKKEKGREEQFVNNSLSDKTNKQTIKISNSDKGINSTNKYSSFSRKDISASKSQEKGNIDKMAQGRSENSKEKRNRGVEGAEEDNDEDNNNLHSSNSNEDIVKQKKKKKKKNEHEYEYDHERDYEYEYDPNFDRTNELKWRKLLMPIIQKYINIENLNGINIDFYLAYWRLSITDIYVPHKQYLNVLEKYDLYIKKLEKFAEENKKNDEYKWIFKKIKKLRLKRTNMKNEYDYHISHTQNIKKILSHIVEHWVNPKEMDLSTFTAFVKCLIAPRILNSEKDSLFCSKFIQVLLEFHTPLFNFCALVYVLTKMLIPLINTCTEKEALNIGIFFNDLFTYLYALCDDVKHFNSISDKNPCFSYTLNFQSKGTIDHTCIIEKVFKWEKILLSLLFENNNYEKSWINSKSVVIFLFRFLNCFPYTSKIKSSIKKHLQNLQNFAQNKGWKDIVISINSLKTMMERNKKPVINEKKGEADVKNNENKASSFKANAPVVSTDSNVTMNPFNTSNPVHMNSKTPFVPISKNIYNPNMFPVVQNSANIHSKPYMKDSNFNKIPPPQEPNKIMPIAARNTHIVNSTKDSNSKRRDVFNTNMRKNIDSLPNSQNTFVQMNDKNMISKKLRMNNRNFKNDNLNYTIPQNFVNVPSYIPPPFNDISQNKVFPYINNHMKNNRTSNNFYRR</sequence>
<name>A0A1C3L3T2_PLAMA</name>
<feature type="compositionally biased region" description="Low complexity" evidence="1">
    <location>
        <begin position="994"/>
        <end position="1005"/>
    </location>
</feature>
<feature type="compositionally biased region" description="Basic and acidic residues" evidence="1">
    <location>
        <begin position="103"/>
        <end position="114"/>
    </location>
</feature>
<gene>
    <name evidence="3" type="primary">THO2</name>
    <name evidence="3" type="ORF">PMLGA01_140066900</name>
</gene>
<dbReference type="EMBL" id="LT594502">
    <property type="protein sequence ID" value="SBT81168.1"/>
    <property type="molecule type" value="Genomic_DNA"/>
</dbReference>
<dbReference type="Proteomes" id="UP000219799">
    <property type="component" value="Chromosome 14"/>
</dbReference>
<dbReference type="InterPro" id="IPR040007">
    <property type="entry name" value="Tho2"/>
</dbReference>
<protein>
    <submittedName>
        <fullName evidence="3">THO complex subunit 2, putative</fullName>
    </submittedName>
</protein>
<dbReference type="GO" id="GO:0006406">
    <property type="term" value="P:mRNA export from nucleus"/>
    <property type="evidence" value="ECO:0007669"/>
    <property type="project" value="InterPro"/>
</dbReference>
<feature type="compositionally biased region" description="Basic and acidic residues" evidence="1">
    <location>
        <begin position="65"/>
        <end position="76"/>
    </location>
</feature>
<reference evidence="3 4" key="1">
    <citation type="submission" date="2016-06" db="EMBL/GenBank/DDBJ databases">
        <authorList>
            <consortium name="Pathogen Informatics"/>
        </authorList>
    </citation>
    <scope>NUCLEOTIDE SEQUENCE [LARGE SCALE GENOMIC DNA]</scope>
    <source>
        <strain evidence="3">PmlGA01</strain>
    </source>
</reference>
<feature type="compositionally biased region" description="Basic and acidic residues" evidence="1">
    <location>
        <begin position="2341"/>
        <end position="2352"/>
    </location>
</feature>
<evidence type="ECO:0000313" key="3">
    <source>
        <dbReference type="EMBL" id="SBT81168.1"/>
    </source>
</evidence>
<feature type="region of interest" description="Disordered" evidence="1">
    <location>
        <begin position="991"/>
        <end position="1010"/>
    </location>
</feature>
<feature type="compositionally biased region" description="Acidic residues" evidence="1">
    <location>
        <begin position="2353"/>
        <end position="2362"/>
    </location>
</feature>
<feature type="region of interest" description="Disordered" evidence="1">
    <location>
        <begin position="2318"/>
        <end position="2389"/>
    </location>
</feature>
<feature type="region of interest" description="Disordered" evidence="1">
    <location>
        <begin position="1034"/>
        <end position="1069"/>
    </location>
</feature>
<feature type="region of interest" description="Disordered" evidence="1">
    <location>
        <begin position="1976"/>
        <end position="2056"/>
    </location>
</feature>
<feature type="region of interest" description="Disordered" evidence="1">
    <location>
        <begin position="65"/>
        <end position="114"/>
    </location>
</feature>
<feature type="region of interest" description="Disordered" evidence="1">
    <location>
        <begin position="1081"/>
        <end position="1124"/>
    </location>
</feature>
<accession>A0A1C3L3T2</accession>
<dbReference type="GO" id="GO:0003729">
    <property type="term" value="F:mRNA binding"/>
    <property type="evidence" value="ECO:0007669"/>
    <property type="project" value="TreeGrafter"/>
</dbReference>
<feature type="region of interest" description="Disordered" evidence="1">
    <location>
        <begin position="730"/>
        <end position="758"/>
    </location>
</feature>
<evidence type="ECO:0000259" key="2">
    <source>
        <dbReference type="Pfam" id="PF11262"/>
    </source>
</evidence>
<feature type="compositionally biased region" description="Low complexity" evidence="1">
    <location>
        <begin position="1034"/>
        <end position="1056"/>
    </location>
</feature>
<dbReference type="PANTHER" id="PTHR21597">
    <property type="entry name" value="THO2 PROTEIN"/>
    <property type="match status" value="1"/>
</dbReference>
<feature type="compositionally biased region" description="Basic and acidic residues" evidence="1">
    <location>
        <begin position="2021"/>
        <end position="2048"/>
    </location>
</feature>
<feature type="compositionally biased region" description="Polar residues" evidence="1">
    <location>
        <begin position="1976"/>
        <end position="1992"/>
    </location>
</feature>
<dbReference type="GO" id="GO:0000445">
    <property type="term" value="C:THO complex part of transcription export complex"/>
    <property type="evidence" value="ECO:0007669"/>
    <property type="project" value="TreeGrafter"/>
</dbReference>
<dbReference type="InterPro" id="IPR021418">
    <property type="entry name" value="THO_THOC2_C"/>
</dbReference>
<evidence type="ECO:0000313" key="4">
    <source>
        <dbReference type="Proteomes" id="UP000219799"/>
    </source>
</evidence>
<proteinExistence type="predicted"/>
<feature type="domain" description="THO complex subunitTHOC2 C-terminal" evidence="2">
    <location>
        <begin position="2432"/>
        <end position="2729"/>
    </location>
</feature>
<feature type="compositionally biased region" description="Gly residues" evidence="1">
    <location>
        <begin position="78"/>
        <end position="87"/>
    </location>
</feature>
<feature type="compositionally biased region" description="Low complexity" evidence="1">
    <location>
        <begin position="1089"/>
        <end position="1117"/>
    </location>
</feature>
<feature type="region of interest" description="Disordered" evidence="1">
    <location>
        <begin position="1688"/>
        <end position="1725"/>
    </location>
</feature>
<feature type="compositionally biased region" description="Basic and acidic residues" evidence="1">
    <location>
        <begin position="2318"/>
        <end position="2332"/>
    </location>
</feature>
<dbReference type="GO" id="GO:0006397">
    <property type="term" value="P:mRNA processing"/>
    <property type="evidence" value="ECO:0007669"/>
    <property type="project" value="InterPro"/>
</dbReference>
<dbReference type="VEuPathDB" id="PlasmoDB:PmUG01_14083000"/>
<evidence type="ECO:0000256" key="1">
    <source>
        <dbReference type="SAM" id="MobiDB-lite"/>
    </source>
</evidence>
<feature type="compositionally biased region" description="Basic and acidic residues" evidence="1">
    <location>
        <begin position="1688"/>
        <end position="1723"/>
    </location>
</feature>
<dbReference type="Pfam" id="PF11262">
    <property type="entry name" value="Tho2"/>
    <property type="match status" value="1"/>
</dbReference>